<evidence type="ECO:0000313" key="3">
    <source>
        <dbReference type="Proteomes" id="UP000585665"/>
    </source>
</evidence>
<keyword evidence="3" id="KW-1185">Reference proteome</keyword>
<name>A0A850PG01_9PROT</name>
<organism evidence="2 3">
    <name type="scientific">Ameyamaea chiangmaiensis</name>
    <dbReference type="NCBI Taxonomy" id="442969"/>
    <lineage>
        <taxon>Bacteria</taxon>
        <taxon>Pseudomonadati</taxon>
        <taxon>Pseudomonadota</taxon>
        <taxon>Alphaproteobacteria</taxon>
        <taxon>Acetobacterales</taxon>
        <taxon>Acetobacteraceae</taxon>
        <taxon>Ameyamaea</taxon>
    </lineage>
</organism>
<dbReference type="EMBL" id="JABXXR010000067">
    <property type="protein sequence ID" value="NVN40822.1"/>
    <property type="molecule type" value="Genomic_DNA"/>
</dbReference>
<evidence type="ECO:0008006" key="4">
    <source>
        <dbReference type="Google" id="ProtNLM"/>
    </source>
</evidence>
<protein>
    <recommendedName>
        <fullName evidence="4">DUF2934 domain-containing protein</fullName>
    </recommendedName>
</protein>
<feature type="region of interest" description="Disordered" evidence="1">
    <location>
        <begin position="46"/>
        <end position="109"/>
    </location>
</feature>
<dbReference type="RefSeq" id="WP_176613758.1">
    <property type="nucleotide sequence ID" value="NZ_JABXXR010000067.1"/>
</dbReference>
<proteinExistence type="predicted"/>
<accession>A0A850PG01</accession>
<reference evidence="2 3" key="1">
    <citation type="submission" date="2020-06" db="EMBL/GenBank/DDBJ databases">
        <title>Description of novel acetic acid bacteria.</title>
        <authorList>
            <person name="Sombolestani A."/>
        </authorList>
    </citation>
    <scope>NUCLEOTIDE SEQUENCE [LARGE SCALE GENOMIC DNA]</scope>
    <source>
        <strain evidence="2 3">LMG 27010</strain>
    </source>
</reference>
<sequence>MDNPLDTSPQQVARIAAKAQDLWIADGKPACGADSYREQAADLIGMERNPDAGQIPVDPPVPVGPDGQPIEDARLEDNLGNPGGSLNERDDKRETPFPTWQQAEKDLES</sequence>
<comment type="caution">
    <text evidence="2">The sequence shown here is derived from an EMBL/GenBank/DDBJ whole genome shotgun (WGS) entry which is preliminary data.</text>
</comment>
<dbReference type="Proteomes" id="UP000585665">
    <property type="component" value="Unassembled WGS sequence"/>
</dbReference>
<gene>
    <name evidence="2" type="ORF">HUK82_09640</name>
</gene>
<evidence type="ECO:0000313" key="2">
    <source>
        <dbReference type="EMBL" id="NVN40822.1"/>
    </source>
</evidence>
<dbReference type="AlphaFoldDB" id="A0A850PG01"/>
<evidence type="ECO:0000256" key="1">
    <source>
        <dbReference type="SAM" id="MobiDB-lite"/>
    </source>
</evidence>